<comment type="caution">
    <text evidence="2">The sequence shown here is derived from an EMBL/GenBank/DDBJ whole genome shotgun (WGS) entry which is preliminary data.</text>
</comment>
<proteinExistence type="predicted"/>
<evidence type="ECO:0000313" key="3">
    <source>
        <dbReference type="Proteomes" id="UP001307849"/>
    </source>
</evidence>
<dbReference type="InterPro" id="IPR002925">
    <property type="entry name" value="Dienelactn_hydro"/>
</dbReference>
<dbReference type="SUPFAM" id="SSF53474">
    <property type="entry name" value="alpha/beta-Hydrolases"/>
    <property type="match status" value="1"/>
</dbReference>
<protein>
    <recommendedName>
        <fullName evidence="1">Dienelactone hydrolase domain-containing protein</fullName>
    </recommendedName>
</protein>
<evidence type="ECO:0000259" key="1">
    <source>
        <dbReference type="Pfam" id="PF01738"/>
    </source>
</evidence>
<dbReference type="EMBL" id="JAVHJM010000003">
    <property type="protein sequence ID" value="KAK6516153.1"/>
    <property type="molecule type" value="Genomic_DNA"/>
</dbReference>
<dbReference type="InterPro" id="IPR029058">
    <property type="entry name" value="AB_hydrolase_fold"/>
</dbReference>
<dbReference type="GO" id="GO:0016787">
    <property type="term" value="F:hydrolase activity"/>
    <property type="evidence" value="ECO:0007669"/>
    <property type="project" value="InterPro"/>
</dbReference>
<reference evidence="2 3" key="1">
    <citation type="submission" date="2019-10" db="EMBL/GenBank/DDBJ databases">
        <authorList>
            <person name="Palmer J.M."/>
        </authorList>
    </citation>
    <scope>NUCLEOTIDE SEQUENCE [LARGE SCALE GENOMIC DNA]</scope>
    <source>
        <strain evidence="2 3">TWF506</strain>
    </source>
</reference>
<name>A0AAN8RNQ2_9PEZI</name>
<accession>A0AAN8RNQ2</accession>
<keyword evidence="3" id="KW-1185">Reference proteome</keyword>
<sequence length="190" mass="21436">MAADLLSELSGALVILPDILGDAAIPLKYQSLDQISEEEQQALLGKFMGKINEFRDFPGQILEGMKKWKTEWPSVDKWGMFGLCFGGKVVALMSRKDTPYLASGQAHPSFIANEDPELITIPHICLASKDEDPEKIAIYKIVLGERGHVDTYPENIHGWMGIKADLEDPEKKRSFNKGYQEVSDFFRRYL</sequence>
<dbReference type="Proteomes" id="UP001307849">
    <property type="component" value="Unassembled WGS sequence"/>
</dbReference>
<dbReference type="Pfam" id="PF01738">
    <property type="entry name" value="DLH"/>
    <property type="match status" value="1"/>
</dbReference>
<dbReference type="AlphaFoldDB" id="A0AAN8RNQ2"/>
<dbReference type="PANTHER" id="PTHR47668:SF1">
    <property type="entry name" value="DIENELACTONE HYDROLASE DOMAIN-CONTAINING PROTEIN-RELATED"/>
    <property type="match status" value="1"/>
</dbReference>
<feature type="domain" description="Dienelactone hydrolase" evidence="1">
    <location>
        <begin position="11"/>
        <end position="190"/>
    </location>
</feature>
<dbReference type="PANTHER" id="PTHR47668">
    <property type="entry name" value="DIENELACTONE HYDROLASE FAMILY PROTEIN (AFU_ORTHOLOGUE AFUA_6G01940)"/>
    <property type="match status" value="1"/>
</dbReference>
<dbReference type="Gene3D" id="3.40.50.1820">
    <property type="entry name" value="alpha/beta hydrolase"/>
    <property type="match status" value="1"/>
</dbReference>
<gene>
    <name evidence="2" type="ORF">TWF506_006065</name>
</gene>
<organism evidence="2 3">
    <name type="scientific">Arthrobotrys conoides</name>
    <dbReference type="NCBI Taxonomy" id="74498"/>
    <lineage>
        <taxon>Eukaryota</taxon>
        <taxon>Fungi</taxon>
        <taxon>Dikarya</taxon>
        <taxon>Ascomycota</taxon>
        <taxon>Pezizomycotina</taxon>
        <taxon>Orbiliomycetes</taxon>
        <taxon>Orbiliales</taxon>
        <taxon>Orbiliaceae</taxon>
        <taxon>Arthrobotrys</taxon>
    </lineage>
</organism>
<evidence type="ECO:0000313" key="2">
    <source>
        <dbReference type="EMBL" id="KAK6516153.1"/>
    </source>
</evidence>